<dbReference type="OrthoDB" id="93052at2759"/>
<organism evidence="1 2">
    <name type="scientific">Phytophthora megakarya</name>
    <dbReference type="NCBI Taxonomy" id="4795"/>
    <lineage>
        <taxon>Eukaryota</taxon>
        <taxon>Sar</taxon>
        <taxon>Stramenopiles</taxon>
        <taxon>Oomycota</taxon>
        <taxon>Peronosporomycetes</taxon>
        <taxon>Peronosporales</taxon>
        <taxon>Peronosporaceae</taxon>
        <taxon>Phytophthora</taxon>
    </lineage>
</organism>
<name>A0A225UDZ7_9STRA</name>
<reference evidence="2" key="1">
    <citation type="submission" date="2017-03" db="EMBL/GenBank/DDBJ databases">
        <title>Phytopthora megakarya and P. palmivora, two closely related causual agents of cacao black pod achieved similar genome size and gene model numbers by different mechanisms.</title>
        <authorList>
            <person name="Ali S."/>
            <person name="Shao J."/>
            <person name="Larry D.J."/>
            <person name="Kronmiller B."/>
            <person name="Shen D."/>
            <person name="Strem M.D."/>
            <person name="Melnick R.L."/>
            <person name="Guiltinan M.J."/>
            <person name="Tyler B.M."/>
            <person name="Meinhardt L.W."/>
            <person name="Bailey B.A."/>
        </authorList>
    </citation>
    <scope>NUCLEOTIDE SEQUENCE [LARGE SCALE GENOMIC DNA]</scope>
    <source>
        <strain evidence="2">zdho120</strain>
    </source>
</reference>
<dbReference type="Proteomes" id="UP000198211">
    <property type="component" value="Unassembled WGS sequence"/>
</dbReference>
<evidence type="ECO:0000313" key="1">
    <source>
        <dbReference type="EMBL" id="OWY90826.1"/>
    </source>
</evidence>
<dbReference type="AlphaFoldDB" id="A0A225UDZ7"/>
<keyword evidence="2" id="KW-1185">Reference proteome</keyword>
<accession>A0A225UDZ7</accession>
<comment type="caution">
    <text evidence="1">The sequence shown here is derived from an EMBL/GenBank/DDBJ whole genome shotgun (WGS) entry which is preliminary data.</text>
</comment>
<evidence type="ECO:0000313" key="2">
    <source>
        <dbReference type="Proteomes" id="UP000198211"/>
    </source>
</evidence>
<proteinExistence type="predicted"/>
<sequence length="58" mass="6933">MKYQNDEEKLKLLPDIVQLKNRSQQLRTRGDFAINSMADIMVWATPQLCKTREDFYKI</sequence>
<evidence type="ECO:0008006" key="3">
    <source>
        <dbReference type="Google" id="ProtNLM"/>
    </source>
</evidence>
<protein>
    <recommendedName>
        <fullName evidence="3">Transposase</fullName>
    </recommendedName>
</protein>
<gene>
    <name evidence="1" type="ORF">PHMEG_00040864</name>
</gene>
<dbReference type="EMBL" id="NBNE01021799">
    <property type="protein sequence ID" value="OWY90826.1"/>
    <property type="molecule type" value="Genomic_DNA"/>
</dbReference>